<organism evidence="2 3">
    <name type="scientific">Streptoalloteichus hindustanus</name>
    <dbReference type="NCBI Taxonomy" id="2017"/>
    <lineage>
        <taxon>Bacteria</taxon>
        <taxon>Bacillati</taxon>
        <taxon>Actinomycetota</taxon>
        <taxon>Actinomycetes</taxon>
        <taxon>Pseudonocardiales</taxon>
        <taxon>Pseudonocardiaceae</taxon>
        <taxon>Streptoalloteichus</taxon>
    </lineage>
</organism>
<dbReference type="SUPFAM" id="SSF56762">
    <property type="entry name" value="HydB/Nqo4-like"/>
    <property type="match status" value="1"/>
</dbReference>
<feature type="binding site" evidence="1">
    <location>
        <position position="69"/>
    </location>
    <ligand>
        <name>Ni(2+)</name>
        <dbReference type="ChEBI" id="CHEBI:49786"/>
    </ligand>
</feature>
<evidence type="ECO:0000256" key="1">
    <source>
        <dbReference type="PIRSR" id="PIRSR601501-1"/>
    </source>
</evidence>
<evidence type="ECO:0000313" key="3">
    <source>
        <dbReference type="Proteomes" id="UP000184501"/>
    </source>
</evidence>
<comment type="cofactor">
    <cofactor evidence="1">
        <name>Ni(2+)</name>
        <dbReference type="ChEBI" id="CHEBI:49786"/>
    </cofactor>
</comment>
<keyword evidence="3" id="KW-1185">Reference proteome</keyword>
<protein>
    <submittedName>
        <fullName evidence="2">Coenzyme F420-reducing hydrogenase, alpha subunit</fullName>
    </submittedName>
</protein>
<feature type="binding site" evidence="1">
    <location>
        <position position="66"/>
    </location>
    <ligand>
        <name>Ni(2+)</name>
        <dbReference type="ChEBI" id="CHEBI:49786"/>
    </ligand>
</feature>
<comment type="cofactor">
    <cofactor evidence="1">
        <name>Fe cation</name>
        <dbReference type="ChEBI" id="CHEBI:24875"/>
    </cofactor>
</comment>
<dbReference type="AlphaFoldDB" id="A0A1M5DTH0"/>
<sequence length="431" mass="47584">MSHRSSRHLRVGALSRVEGEGALRVRVRDGRVEEVQLRIYEPPRFFEAFLRGRAHTEPPDITARVCGICPVAYQMSACQAIERACGVRVAAGVADLRRLLYCGEWIESHTLHIHLLHAPDFLGVPDAITLARRDRAVVERGLALKRAGNAVMELLGGRAIHPINVRLGGFYRLPDPADLRRLREQLRQALDDAVATAAWVATFDFPDVETDHELLALHEPGEYAVDRGVLRTSGGLEFPVEEFLDHVVERQVAHSTALQSTLDGRRHLTGPLARYALNAQWLRPAAAEAARAAGLDGPCRNPFRSIVVRAVEVVHAVEEALHVLDHYQPPAAPHVPVPARAAVGHGATEAPRGVLYHRYVLNDAGLLDSVDMVPPTAQNQLAIEDDLRRVVQDNLDLDDGELTKLCERAIRNHDPCISCSAHFLDLTVERA</sequence>
<gene>
    <name evidence="2" type="ORF">SAMN05444320_104598</name>
</gene>
<keyword evidence="1" id="KW-0533">Nickel</keyword>
<dbReference type="PANTHER" id="PTHR43600:SF4">
    <property type="entry name" value="CYTOSOLIC NIFE-HYDROGENASE, ALPHA SUBUNIT"/>
    <property type="match status" value="1"/>
</dbReference>
<feature type="binding site" evidence="1">
    <location>
        <position position="69"/>
    </location>
    <ligand>
        <name>Fe cation</name>
        <dbReference type="ChEBI" id="CHEBI:24875"/>
    </ligand>
</feature>
<feature type="binding site" evidence="1">
    <location>
        <position position="47"/>
    </location>
    <ligand>
        <name>Mg(2+)</name>
        <dbReference type="ChEBI" id="CHEBI:18420"/>
    </ligand>
</feature>
<dbReference type="Gene3D" id="1.10.645.10">
    <property type="entry name" value="Cytochrome-c3 Hydrogenase, chain B"/>
    <property type="match status" value="1"/>
</dbReference>
<dbReference type="Proteomes" id="UP000184501">
    <property type="component" value="Unassembled WGS sequence"/>
</dbReference>
<reference evidence="2 3" key="1">
    <citation type="submission" date="2016-11" db="EMBL/GenBank/DDBJ databases">
        <authorList>
            <person name="Jaros S."/>
            <person name="Januszkiewicz K."/>
            <person name="Wedrychowicz H."/>
        </authorList>
    </citation>
    <scope>NUCLEOTIDE SEQUENCE [LARGE SCALE GENOMIC DNA]</scope>
    <source>
        <strain evidence="2 3">DSM 44523</strain>
    </source>
</reference>
<dbReference type="PANTHER" id="PTHR43600">
    <property type="entry name" value="COENZYME F420 HYDROGENASE, SUBUNIT ALPHA"/>
    <property type="match status" value="1"/>
</dbReference>
<keyword evidence="1" id="KW-0460">Magnesium</keyword>
<dbReference type="GO" id="GO:0016151">
    <property type="term" value="F:nickel cation binding"/>
    <property type="evidence" value="ECO:0007669"/>
    <property type="project" value="InterPro"/>
</dbReference>
<dbReference type="InterPro" id="IPR029014">
    <property type="entry name" value="NiFe-Hase_large"/>
</dbReference>
<accession>A0A1M5DTH0</accession>
<dbReference type="Pfam" id="PF00374">
    <property type="entry name" value="NiFeSe_Hases"/>
    <property type="match status" value="1"/>
</dbReference>
<dbReference type="STRING" id="2017.SAMN05444320_104598"/>
<feature type="binding site" evidence="1">
    <location>
        <position position="419"/>
    </location>
    <ligand>
        <name>Fe cation</name>
        <dbReference type="ChEBI" id="CHEBI:24875"/>
    </ligand>
</feature>
<feature type="binding site" evidence="1">
    <location>
        <position position="422"/>
    </location>
    <ligand>
        <name>Mg(2+)</name>
        <dbReference type="ChEBI" id="CHEBI:18420"/>
    </ligand>
</feature>
<keyword evidence="1" id="KW-0479">Metal-binding</keyword>
<keyword evidence="1" id="KW-0408">Iron</keyword>
<dbReference type="EMBL" id="FQVN01000004">
    <property type="protein sequence ID" value="SHF70240.1"/>
    <property type="molecule type" value="Genomic_DNA"/>
</dbReference>
<proteinExistence type="predicted"/>
<dbReference type="InterPro" id="IPR001501">
    <property type="entry name" value="Ni-dep_hyd_lsu"/>
</dbReference>
<feature type="binding site" evidence="1">
    <location>
        <position position="372"/>
    </location>
    <ligand>
        <name>Mg(2+)</name>
        <dbReference type="ChEBI" id="CHEBI:18420"/>
    </ligand>
</feature>
<evidence type="ECO:0000313" key="2">
    <source>
        <dbReference type="EMBL" id="SHF70240.1"/>
    </source>
</evidence>
<dbReference type="OrthoDB" id="9761717at2"/>
<dbReference type="RefSeq" id="WP_073483733.1">
    <property type="nucleotide sequence ID" value="NZ_FQVN01000004.1"/>
</dbReference>
<name>A0A1M5DTH0_STRHI</name>
<feature type="binding site" evidence="1">
    <location>
        <position position="416"/>
    </location>
    <ligand>
        <name>Ni(2+)</name>
        <dbReference type="ChEBI" id="CHEBI:49786"/>
    </ligand>
</feature>